<keyword evidence="3" id="KW-1185">Reference proteome</keyword>
<gene>
    <name evidence="2" type="ORF">E3T23_09975</name>
</gene>
<proteinExistence type="inferred from homology"/>
<dbReference type="SUPFAM" id="SSF53067">
    <property type="entry name" value="Actin-like ATPase domain"/>
    <property type="match status" value="1"/>
</dbReference>
<dbReference type="AlphaFoldDB" id="A0A4R8XMH6"/>
<dbReference type="EMBL" id="SOGN01000044">
    <property type="protein sequence ID" value="TFC79586.1"/>
    <property type="molecule type" value="Genomic_DNA"/>
</dbReference>
<dbReference type="InterPro" id="IPR043129">
    <property type="entry name" value="ATPase_NBD"/>
</dbReference>
<dbReference type="Proteomes" id="UP000298433">
    <property type="component" value="Unassembled WGS sequence"/>
</dbReference>
<organism evidence="2 3">
    <name type="scientific">Cryobacterium cheniae</name>
    <dbReference type="NCBI Taxonomy" id="1259262"/>
    <lineage>
        <taxon>Bacteria</taxon>
        <taxon>Bacillati</taxon>
        <taxon>Actinomycetota</taxon>
        <taxon>Actinomycetes</taxon>
        <taxon>Micrococcales</taxon>
        <taxon>Microbacteriaceae</taxon>
        <taxon>Cryobacterium</taxon>
    </lineage>
</organism>
<evidence type="ECO:0000256" key="1">
    <source>
        <dbReference type="ARBA" id="ARBA00006479"/>
    </source>
</evidence>
<evidence type="ECO:0000313" key="2">
    <source>
        <dbReference type="EMBL" id="TFC79586.1"/>
    </source>
</evidence>
<reference evidence="2 3" key="1">
    <citation type="submission" date="2019-03" db="EMBL/GenBank/DDBJ databases">
        <title>Genomics of glacier-inhabiting Cryobacterium strains.</title>
        <authorList>
            <person name="Liu Q."/>
            <person name="Xin Y.-H."/>
        </authorList>
    </citation>
    <scope>NUCLEOTIDE SEQUENCE [LARGE SCALE GENOMIC DNA]</scope>
    <source>
        <strain evidence="2 3">TMT2-48-2</strain>
    </source>
</reference>
<dbReference type="Pfam" id="PF00480">
    <property type="entry name" value="ROK"/>
    <property type="match status" value="1"/>
</dbReference>
<sequence>MSSTMAIGIDIGGTGIKGAVVDLSTGQLLSARVKLPTPKGGRPADIIETTRNLLATISAEEGAGALPVGICFPAVVKNGHTMSAANVSDKWIGLAAEKLFEKGLGHPIHFVNDADAAGYAEAQFGAAKGVSGVVIMTTLGTGIGTALLNDGVLVPNTELGHLQIDGVDYETKAAYSAKERENLSWEKWAGRLQKYYSTVEALFSPDLFIVGGGVSKHHQDFLPLLRLKTAIIPAVHRNNAGILGAAALAVKHRD</sequence>
<dbReference type="OrthoDB" id="849313at2"/>
<name>A0A4R8XMH6_9MICO</name>
<dbReference type="CDD" id="cd24058">
    <property type="entry name" value="ASKHA_NBD_ROK_PPGK"/>
    <property type="match status" value="1"/>
</dbReference>
<evidence type="ECO:0000313" key="3">
    <source>
        <dbReference type="Proteomes" id="UP000298433"/>
    </source>
</evidence>
<protein>
    <submittedName>
        <fullName evidence="2">ROK family protein</fullName>
    </submittedName>
</protein>
<dbReference type="PANTHER" id="PTHR18964:SF146">
    <property type="entry name" value="POLYPHOSPHATE GLUCOKINASE"/>
    <property type="match status" value="1"/>
</dbReference>
<dbReference type="Gene3D" id="3.30.420.40">
    <property type="match status" value="2"/>
</dbReference>
<comment type="caution">
    <text evidence="2">The sequence shown here is derived from an EMBL/GenBank/DDBJ whole genome shotgun (WGS) entry which is preliminary data.</text>
</comment>
<comment type="similarity">
    <text evidence="1">Belongs to the ROK (NagC/XylR) family.</text>
</comment>
<dbReference type="InterPro" id="IPR000600">
    <property type="entry name" value="ROK"/>
</dbReference>
<accession>A0A4R8XMH6</accession>
<dbReference type="PANTHER" id="PTHR18964">
    <property type="entry name" value="ROK (REPRESSOR, ORF, KINASE) FAMILY"/>
    <property type="match status" value="1"/>
</dbReference>
<dbReference type="NCBIfam" id="NF045942">
    <property type="entry name" value="PolPhglucPhase"/>
    <property type="match status" value="1"/>
</dbReference>